<evidence type="ECO:0000313" key="2">
    <source>
        <dbReference type="Proteomes" id="UP000552045"/>
    </source>
</evidence>
<name>A0A7Y9EVC6_9MICO</name>
<dbReference type="Proteomes" id="UP000552045">
    <property type="component" value="Unassembled WGS sequence"/>
</dbReference>
<comment type="caution">
    <text evidence="1">The sequence shown here is derived from an EMBL/GenBank/DDBJ whole genome shotgun (WGS) entry which is preliminary data.</text>
</comment>
<keyword evidence="2" id="KW-1185">Reference proteome</keyword>
<reference evidence="1 2" key="1">
    <citation type="submission" date="2020-07" db="EMBL/GenBank/DDBJ databases">
        <title>Sequencing the genomes of 1000 actinobacteria strains.</title>
        <authorList>
            <person name="Klenk H.-P."/>
        </authorList>
    </citation>
    <scope>NUCLEOTIDE SEQUENCE [LARGE SCALE GENOMIC DNA]</scope>
    <source>
        <strain evidence="1 2">DSM 22185</strain>
    </source>
</reference>
<organism evidence="1 2">
    <name type="scientific">Microbacterium pseudoresistens</name>
    <dbReference type="NCBI Taxonomy" id="640634"/>
    <lineage>
        <taxon>Bacteria</taxon>
        <taxon>Bacillati</taxon>
        <taxon>Actinomycetota</taxon>
        <taxon>Actinomycetes</taxon>
        <taxon>Micrococcales</taxon>
        <taxon>Microbacteriaceae</taxon>
        <taxon>Microbacterium</taxon>
    </lineage>
</organism>
<proteinExistence type="predicted"/>
<dbReference type="EMBL" id="JACCBH010000001">
    <property type="protein sequence ID" value="NYD54514.1"/>
    <property type="molecule type" value="Genomic_DNA"/>
</dbReference>
<evidence type="ECO:0000313" key="1">
    <source>
        <dbReference type="EMBL" id="NYD54514.1"/>
    </source>
</evidence>
<protein>
    <submittedName>
        <fullName evidence="1">Uncharacterized protein</fullName>
    </submittedName>
</protein>
<dbReference type="AlphaFoldDB" id="A0A7Y9EVC6"/>
<sequence>MLIREIFVGSRHPADQFEFPMSWKQSIQPGDENRGESTIDLHGDGTGIVARVLFGDEVRINGGLSCAGGEKDSYSGRVTWSISADNSLELEQNNGSAVFVPDACKFAGVDWHDMRELFCDGSMLYYSSNAGADH</sequence>
<accession>A0A7Y9EVC6</accession>
<gene>
    <name evidence="1" type="ORF">BKA02_001569</name>
</gene>